<keyword evidence="1" id="KW-0436">Ligase</keyword>
<organism evidence="3 4">
    <name type="scientific">Anaerococcus obesiensis</name>
    <dbReference type="NCBI Taxonomy" id="1287640"/>
    <lineage>
        <taxon>Bacteria</taxon>
        <taxon>Bacillati</taxon>
        <taxon>Bacillota</taxon>
        <taxon>Tissierellia</taxon>
        <taxon>Tissierellales</taxon>
        <taxon>Peptoniphilaceae</taxon>
        <taxon>Anaerococcus</taxon>
    </lineage>
</organism>
<evidence type="ECO:0000259" key="2">
    <source>
        <dbReference type="Pfam" id="PF00668"/>
    </source>
</evidence>
<dbReference type="Pfam" id="PF00668">
    <property type="entry name" value="Condensation"/>
    <property type="match status" value="1"/>
</dbReference>
<reference evidence="3 4" key="1">
    <citation type="submission" date="2020-12" db="EMBL/GenBank/DDBJ databases">
        <title>FDA dAtabase for Regulatory Grade micrObial Sequences (FDA-ARGOS): Supporting development and validation of Infectious Disease Dx tests.</title>
        <authorList>
            <person name="Sproer C."/>
            <person name="Gronow S."/>
            <person name="Severitt S."/>
            <person name="Schroder I."/>
            <person name="Tallon L."/>
            <person name="Sadzewicz L."/>
            <person name="Zhao X."/>
            <person name="Boylan J."/>
            <person name="Ott S."/>
            <person name="Bowen H."/>
            <person name="Vavikolanu K."/>
            <person name="Mehta A."/>
            <person name="Aluvathingal J."/>
            <person name="Nadendla S."/>
            <person name="Lowell S."/>
            <person name="Myers T."/>
            <person name="Yan Y."/>
            <person name="Sichtig H."/>
        </authorList>
    </citation>
    <scope>NUCLEOTIDE SEQUENCE [LARGE SCALE GENOMIC DNA]</scope>
    <source>
        <strain evidence="3 4">FDAARGOS_989</strain>
    </source>
</reference>
<dbReference type="GO" id="GO:0043041">
    <property type="term" value="P:amino acid activation for nonribosomal peptide biosynthetic process"/>
    <property type="evidence" value="ECO:0007669"/>
    <property type="project" value="TreeGrafter"/>
</dbReference>
<keyword evidence="4" id="KW-1185">Reference proteome</keyword>
<dbReference type="GO" id="GO:0005737">
    <property type="term" value="C:cytoplasm"/>
    <property type="evidence" value="ECO:0007669"/>
    <property type="project" value="TreeGrafter"/>
</dbReference>
<dbReference type="PANTHER" id="PTHR45527:SF10">
    <property type="entry name" value="PYOCHELIN SYNTHASE PCHF"/>
    <property type="match status" value="1"/>
</dbReference>
<accession>A0A7T7ZUY5</accession>
<protein>
    <recommendedName>
        <fullName evidence="2">Condensation domain-containing protein</fullName>
    </recommendedName>
</protein>
<dbReference type="GO" id="GO:0031177">
    <property type="term" value="F:phosphopantetheine binding"/>
    <property type="evidence" value="ECO:0007669"/>
    <property type="project" value="TreeGrafter"/>
</dbReference>
<dbReference type="AlphaFoldDB" id="A0A7T7ZUY5"/>
<evidence type="ECO:0000313" key="4">
    <source>
        <dbReference type="Proteomes" id="UP000595871"/>
    </source>
</evidence>
<dbReference type="Gene3D" id="3.30.559.30">
    <property type="entry name" value="Nonribosomal peptide synthetase, condensation domain"/>
    <property type="match status" value="1"/>
</dbReference>
<name>A0A7T7ZUY5_9FIRM</name>
<dbReference type="GO" id="GO:0044550">
    <property type="term" value="P:secondary metabolite biosynthetic process"/>
    <property type="evidence" value="ECO:0007669"/>
    <property type="project" value="TreeGrafter"/>
</dbReference>
<evidence type="ECO:0000313" key="3">
    <source>
        <dbReference type="EMBL" id="QQN55524.1"/>
    </source>
</evidence>
<dbReference type="RefSeq" id="WP_200225636.1">
    <property type="nucleotide sequence ID" value="NZ_CP067016.1"/>
</dbReference>
<dbReference type="EMBL" id="CP067016">
    <property type="protein sequence ID" value="QQN55524.1"/>
    <property type="molecule type" value="Genomic_DNA"/>
</dbReference>
<sequence>MNKLKGIARENNITLTILLITLFSEIIRKYSLNDEFVLNITQFNKEQIHPDINKIIGDFTNLTFLEVKNCTSDSLLEKSKMLQKQLLEDTKHNSYSAVEFGRELRNKYSNNRYSLMPIVFTSGLGLSEGRKDTWLGELVYNISQTPQVWLDHQVMEMDGKLKIIWDSIDEIFTAQLLDRMFESYGNLLDTIINNTNTFSTKINYKENKDTENNVCIREDLSVYQNNEPDEDIHKSNKKTEDKLNTELLYSISEIWKEILKIEEIKKKITSLN</sequence>
<dbReference type="PANTHER" id="PTHR45527">
    <property type="entry name" value="NONRIBOSOMAL PEPTIDE SYNTHETASE"/>
    <property type="match status" value="1"/>
</dbReference>
<dbReference type="KEGG" id="aob:I6H46_06305"/>
<evidence type="ECO:0000256" key="1">
    <source>
        <dbReference type="ARBA" id="ARBA00022598"/>
    </source>
</evidence>
<dbReference type="InterPro" id="IPR001242">
    <property type="entry name" value="Condensation_dom"/>
</dbReference>
<dbReference type="SUPFAM" id="SSF52777">
    <property type="entry name" value="CoA-dependent acyltransferases"/>
    <property type="match status" value="1"/>
</dbReference>
<dbReference type="Proteomes" id="UP000595871">
    <property type="component" value="Chromosome"/>
</dbReference>
<proteinExistence type="predicted"/>
<dbReference type="GO" id="GO:0016874">
    <property type="term" value="F:ligase activity"/>
    <property type="evidence" value="ECO:0007669"/>
    <property type="project" value="UniProtKB-KW"/>
</dbReference>
<gene>
    <name evidence="3" type="ORF">I6H46_06305</name>
</gene>
<feature type="domain" description="Condensation" evidence="2">
    <location>
        <begin position="2"/>
        <end position="210"/>
    </location>
</feature>